<organism evidence="1 2">
    <name type="scientific">Prunus dulcis</name>
    <name type="common">Almond</name>
    <name type="synonym">Amygdalus dulcis</name>
    <dbReference type="NCBI Taxonomy" id="3755"/>
    <lineage>
        <taxon>Eukaryota</taxon>
        <taxon>Viridiplantae</taxon>
        <taxon>Streptophyta</taxon>
        <taxon>Embryophyta</taxon>
        <taxon>Tracheophyta</taxon>
        <taxon>Spermatophyta</taxon>
        <taxon>Magnoliopsida</taxon>
        <taxon>eudicotyledons</taxon>
        <taxon>Gunneridae</taxon>
        <taxon>Pentapetalae</taxon>
        <taxon>rosids</taxon>
        <taxon>fabids</taxon>
        <taxon>Rosales</taxon>
        <taxon>Rosaceae</taxon>
        <taxon>Amygdaloideae</taxon>
        <taxon>Amygdaleae</taxon>
        <taxon>Prunus</taxon>
    </lineage>
</organism>
<dbReference type="EMBL" id="JAJFAZ020000003">
    <property type="protein sequence ID" value="KAI5340101.1"/>
    <property type="molecule type" value="Genomic_DNA"/>
</dbReference>
<gene>
    <name evidence="1" type="ORF">L3X38_019375</name>
</gene>
<evidence type="ECO:0000313" key="2">
    <source>
        <dbReference type="Proteomes" id="UP001054821"/>
    </source>
</evidence>
<proteinExistence type="predicted"/>
<dbReference type="AlphaFoldDB" id="A0AAD4ZBZ8"/>
<protein>
    <submittedName>
        <fullName evidence="1">Uncharacterized protein</fullName>
    </submittedName>
</protein>
<keyword evidence="2" id="KW-1185">Reference proteome</keyword>
<sequence length="89" mass="10315">MHKFGRHMLMAWFVKGFGEQVRRLVDIRNKANLMTSKTHLFTDKVIVQLNVTYAGMENWIGSHVRGAEIVTKELDQEPKTHTQFMKKGA</sequence>
<evidence type="ECO:0000313" key="1">
    <source>
        <dbReference type="EMBL" id="KAI5340101.1"/>
    </source>
</evidence>
<name>A0AAD4ZBZ8_PRUDU</name>
<reference evidence="1 2" key="1">
    <citation type="journal article" date="2022" name="G3 (Bethesda)">
        <title>Whole-genome sequence and methylome profiling of the almond [Prunus dulcis (Mill.) D.A. Webb] cultivar 'Nonpareil'.</title>
        <authorList>
            <person name="D'Amico-Willman K.M."/>
            <person name="Ouma W.Z."/>
            <person name="Meulia T."/>
            <person name="Sideli G.M."/>
            <person name="Gradziel T.M."/>
            <person name="Fresnedo-Ramirez J."/>
        </authorList>
    </citation>
    <scope>NUCLEOTIDE SEQUENCE [LARGE SCALE GENOMIC DNA]</scope>
    <source>
        <strain evidence="1">Clone GOH B32 T37-40</strain>
    </source>
</reference>
<dbReference type="Proteomes" id="UP001054821">
    <property type="component" value="Chromosome 3"/>
</dbReference>
<accession>A0AAD4ZBZ8</accession>
<comment type="caution">
    <text evidence="1">The sequence shown here is derived from an EMBL/GenBank/DDBJ whole genome shotgun (WGS) entry which is preliminary data.</text>
</comment>